<accession>X0XQU2</accession>
<evidence type="ECO:0000313" key="1">
    <source>
        <dbReference type="EMBL" id="GAG45625.1"/>
    </source>
</evidence>
<reference evidence="1" key="1">
    <citation type="journal article" date="2014" name="Front. Microbiol.">
        <title>High frequency of phylogenetically diverse reductive dehalogenase-homologous genes in deep subseafloor sedimentary metagenomes.</title>
        <authorList>
            <person name="Kawai M."/>
            <person name="Futagami T."/>
            <person name="Toyoda A."/>
            <person name="Takaki Y."/>
            <person name="Nishi S."/>
            <person name="Hori S."/>
            <person name="Arai W."/>
            <person name="Tsubouchi T."/>
            <person name="Morono Y."/>
            <person name="Uchiyama I."/>
            <person name="Ito T."/>
            <person name="Fujiyama A."/>
            <person name="Inagaki F."/>
            <person name="Takami H."/>
        </authorList>
    </citation>
    <scope>NUCLEOTIDE SEQUENCE</scope>
    <source>
        <strain evidence="1">Expedition CK06-06</strain>
    </source>
</reference>
<organism evidence="1">
    <name type="scientific">marine sediment metagenome</name>
    <dbReference type="NCBI Taxonomy" id="412755"/>
    <lineage>
        <taxon>unclassified sequences</taxon>
        <taxon>metagenomes</taxon>
        <taxon>ecological metagenomes</taxon>
    </lineage>
</organism>
<protein>
    <submittedName>
        <fullName evidence="1">Uncharacterized protein</fullName>
    </submittedName>
</protein>
<name>X0XQU2_9ZZZZ</name>
<comment type="caution">
    <text evidence="1">The sequence shown here is derived from an EMBL/GenBank/DDBJ whole genome shotgun (WGS) entry which is preliminary data.</text>
</comment>
<dbReference type="EMBL" id="BARS01051460">
    <property type="protein sequence ID" value="GAG45625.1"/>
    <property type="molecule type" value="Genomic_DNA"/>
</dbReference>
<gene>
    <name evidence="1" type="ORF">S01H1_76653</name>
</gene>
<dbReference type="AlphaFoldDB" id="X0XQU2"/>
<sequence length="99" mass="11476">MGWDLFQPDEEWYYVIRPDLGEVCPICEAYAGATITGDLIPLIFPYKELWTTNPYVVLPRTHMPNLEDFAGEPCHCELHLQNAAETMERRLHEEKLAVI</sequence>
<proteinExistence type="predicted"/>